<keyword evidence="7" id="KW-0653">Protein transport</keyword>
<gene>
    <name evidence="8" type="ORF">AZI86_12355</name>
</gene>
<proteinExistence type="inferred from homology"/>
<evidence type="ECO:0000256" key="4">
    <source>
        <dbReference type="ARBA" id="ARBA00022692"/>
    </source>
</evidence>
<dbReference type="GO" id="GO:0005886">
    <property type="term" value="C:plasma membrane"/>
    <property type="evidence" value="ECO:0007669"/>
    <property type="project" value="UniProtKB-SubCell"/>
</dbReference>
<comment type="caution">
    <text evidence="8">The sequence shown here is derived from an EMBL/GenBank/DDBJ whole genome shotgun (WGS) entry which is preliminary data.</text>
</comment>
<keyword evidence="9" id="KW-1185">Reference proteome</keyword>
<evidence type="ECO:0000313" key="8">
    <source>
        <dbReference type="EMBL" id="KYG64979.1"/>
    </source>
</evidence>
<comment type="similarity">
    <text evidence="2 7">Belongs to the ExbD/TolR family.</text>
</comment>
<evidence type="ECO:0000256" key="6">
    <source>
        <dbReference type="ARBA" id="ARBA00023136"/>
    </source>
</evidence>
<dbReference type="Proteomes" id="UP000075320">
    <property type="component" value="Unassembled WGS sequence"/>
</dbReference>
<dbReference type="GO" id="GO:0015031">
    <property type="term" value="P:protein transport"/>
    <property type="evidence" value="ECO:0007669"/>
    <property type="project" value="UniProtKB-KW"/>
</dbReference>
<keyword evidence="5" id="KW-1133">Transmembrane helix</keyword>
<protein>
    <submittedName>
        <fullName evidence="8">Adventurous gliding motility protein S</fullName>
    </submittedName>
</protein>
<accession>A0A150WLU6</accession>
<evidence type="ECO:0000256" key="7">
    <source>
        <dbReference type="RuleBase" id="RU003879"/>
    </source>
</evidence>
<name>A0A150WLU6_BDEBC</name>
<dbReference type="AlphaFoldDB" id="A0A150WLU6"/>
<dbReference type="GO" id="GO:0022857">
    <property type="term" value="F:transmembrane transporter activity"/>
    <property type="evidence" value="ECO:0007669"/>
    <property type="project" value="InterPro"/>
</dbReference>
<evidence type="ECO:0000256" key="1">
    <source>
        <dbReference type="ARBA" id="ARBA00004162"/>
    </source>
</evidence>
<evidence type="ECO:0000256" key="2">
    <source>
        <dbReference type="ARBA" id="ARBA00005811"/>
    </source>
</evidence>
<reference evidence="8 9" key="1">
    <citation type="submission" date="2016-03" db="EMBL/GenBank/DDBJ databases">
        <authorList>
            <person name="Ploux O."/>
        </authorList>
    </citation>
    <scope>NUCLEOTIDE SEQUENCE [LARGE SCALE GENOMIC DNA]</scope>
    <source>
        <strain evidence="8 9">R0</strain>
    </source>
</reference>
<sequence>MSRRRRYEPPVKKNSTFTLNITSMTDMFTIMLVFLLQTYSTSDVQIIPENNLRLPTSASMVNPTEAIKISLSKDALKIDQTKLADVKNNDFMAQDLEDKDTNFIKPLFQELDRIAKSETEKDKDFVKDGKILLQADKELPYSTLRKVMYTASMAGFPQLKLITMVGE</sequence>
<dbReference type="Pfam" id="PF02472">
    <property type="entry name" value="ExbD"/>
    <property type="match status" value="1"/>
</dbReference>
<evidence type="ECO:0000256" key="5">
    <source>
        <dbReference type="ARBA" id="ARBA00022989"/>
    </source>
</evidence>
<dbReference type="InterPro" id="IPR003400">
    <property type="entry name" value="ExbD"/>
</dbReference>
<dbReference type="EMBL" id="LUKE01000002">
    <property type="protein sequence ID" value="KYG64979.1"/>
    <property type="molecule type" value="Genomic_DNA"/>
</dbReference>
<organism evidence="8 9">
    <name type="scientific">Bdellovibrio bacteriovorus</name>
    <dbReference type="NCBI Taxonomy" id="959"/>
    <lineage>
        <taxon>Bacteria</taxon>
        <taxon>Pseudomonadati</taxon>
        <taxon>Bdellovibrionota</taxon>
        <taxon>Bdellovibrionia</taxon>
        <taxon>Bdellovibrionales</taxon>
        <taxon>Pseudobdellovibrionaceae</taxon>
        <taxon>Bdellovibrio</taxon>
    </lineage>
</organism>
<keyword evidence="3" id="KW-1003">Cell membrane</keyword>
<keyword evidence="4 7" id="KW-0812">Transmembrane</keyword>
<comment type="subcellular location">
    <subcellularLocation>
        <location evidence="1">Cell membrane</location>
        <topology evidence="1">Single-pass membrane protein</topology>
    </subcellularLocation>
    <subcellularLocation>
        <location evidence="7">Cell membrane</location>
        <topology evidence="7">Single-pass type II membrane protein</topology>
    </subcellularLocation>
</comment>
<keyword evidence="7" id="KW-0813">Transport</keyword>
<dbReference type="RefSeq" id="WP_061835491.1">
    <property type="nucleotide sequence ID" value="NZ_LUKE01000002.1"/>
</dbReference>
<evidence type="ECO:0000256" key="3">
    <source>
        <dbReference type="ARBA" id="ARBA00022475"/>
    </source>
</evidence>
<dbReference type="OrthoDB" id="5294637at2"/>
<evidence type="ECO:0000313" key="9">
    <source>
        <dbReference type="Proteomes" id="UP000075320"/>
    </source>
</evidence>
<keyword evidence="6" id="KW-0472">Membrane</keyword>